<accession>A0ABR9U0E2</accession>
<sequence>MLNIKSLSVVCTSTSLLVLGINEIGSASSFNPTPVFDNVASYSTTITGDNNLADIYYPNPTDLKTSNYSFPVALLLQGALVDKSNYSNYAKQVARYGFVVVVPNSKRIAPIFGEALLPQTSQINTALQQIVVENKNVSSPIVGLLDTEKVGLLGHSLGSAVGLSAIGNLCLKPTLCPGSFSRPKQIVAGAFYGGGLRNENDVYLPINNDGIPVALLQGDRDGRALPFRASLTYDKIKNPPAALINIKGANHFSITNTNNPAGAIPDPINSTLNQDVAIETIARWSGLFLRASILNDKDAFNYVYYTGEAADSNVTVESKRVPESASTVAPLGILFTYFTITQLRKRINESKRHFKTNL</sequence>
<dbReference type="Gene3D" id="3.40.50.1820">
    <property type="entry name" value="alpha/beta hydrolase"/>
    <property type="match status" value="1"/>
</dbReference>
<dbReference type="InterPro" id="IPR041127">
    <property type="entry name" value="PET_hydrolase/cutinase-like"/>
</dbReference>
<keyword evidence="2" id="KW-0378">Hydrolase</keyword>
<evidence type="ECO:0000313" key="3">
    <source>
        <dbReference type="Proteomes" id="UP000647836"/>
    </source>
</evidence>
<proteinExistence type="predicted"/>
<dbReference type="Proteomes" id="UP000647836">
    <property type="component" value="Unassembled WGS sequence"/>
</dbReference>
<dbReference type="PANTHER" id="PTHR33428:SF14">
    <property type="entry name" value="CARBOXYLESTERASE TYPE B DOMAIN-CONTAINING PROTEIN"/>
    <property type="match status" value="1"/>
</dbReference>
<protein>
    <submittedName>
        <fullName evidence="2">Alpha/beta hydrolase</fullName>
    </submittedName>
</protein>
<feature type="domain" description="PET hydrolase/cutinase-like" evidence="1">
    <location>
        <begin position="54"/>
        <end position="164"/>
    </location>
</feature>
<gene>
    <name evidence="2" type="ORF">IQ229_12605</name>
</gene>
<name>A0ABR9U0E2_9NOSO</name>
<dbReference type="Pfam" id="PF12740">
    <property type="entry name" value="PETase"/>
    <property type="match status" value="1"/>
</dbReference>
<keyword evidence="3" id="KW-1185">Reference proteome</keyword>
<organism evidence="2 3">
    <name type="scientific">Nostoc cf. edaphicum LEGE 07299</name>
    <dbReference type="NCBI Taxonomy" id="2777974"/>
    <lineage>
        <taxon>Bacteria</taxon>
        <taxon>Bacillati</taxon>
        <taxon>Cyanobacteriota</taxon>
        <taxon>Cyanophyceae</taxon>
        <taxon>Nostocales</taxon>
        <taxon>Nostocaceae</taxon>
        <taxon>Nostoc</taxon>
    </lineage>
</organism>
<evidence type="ECO:0000313" key="2">
    <source>
        <dbReference type="EMBL" id="MBE9105755.1"/>
    </source>
</evidence>
<comment type="caution">
    <text evidence="2">The sequence shown here is derived from an EMBL/GenBank/DDBJ whole genome shotgun (WGS) entry which is preliminary data.</text>
</comment>
<reference evidence="2 3" key="1">
    <citation type="submission" date="2020-10" db="EMBL/GenBank/DDBJ databases">
        <authorList>
            <person name="Castelo-Branco R."/>
            <person name="Eusebio N."/>
            <person name="Adriana R."/>
            <person name="Vieira A."/>
            <person name="Brugerolle De Fraissinette N."/>
            <person name="Rezende De Castro R."/>
            <person name="Schneider M.P."/>
            <person name="Vasconcelos V."/>
            <person name="Leao P.N."/>
        </authorList>
    </citation>
    <scope>NUCLEOTIDE SEQUENCE [LARGE SCALE GENOMIC DNA]</scope>
    <source>
        <strain evidence="2 3">LEGE 07299</strain>
    </source>
</reference>
<dbReference type="PANTHER" id="PTHR33428">
    <property type="entry name" value="CHLOROPHYLLASE-2, CHLOROPLASTIC"/>
    <property type="match status" value="1"/>
</dbReference>
<evidence type="ECO:0000259" key="1">
    <source>
        <dbReference type="Pfam" id="PF12740"/>
    </source>
</evidence>
<dbReference type="SUPFAM" id="SSF53474">
    <property type="entry name" value="alpha/beta-Hydrolases"/>
    <property type="match status" value="1"/>
</dbReference>
<dbReference type="GO" id="GO:0016787">
    <property type="term" value="F:hydrolase activity"/>
    <property type="evidence" value="ECO:0007669"/>
    <property type="project" value="UniProtKB-KW"/>
</dbReference>
<dbReference type="EMBL" id="JADEXF010000363">
    <property type="protein sequence ID" value="MBE9105755.1"/>
    <property type="molecule type" value="Genomic_DNA"/>
</dbReference>
<dbReference type="InterPro" id="IPR029058">
    <property type="entry name" value="AB_hydrolase_fold"/>
</dbReference>
<dbReference type="RefSeq" id="WP_194044150.1">
    <property type="nucleotide sequence ID" value="NZ_JADEXF010000363.1"/>
</dbReference>